<feature type="domain" description="Radical SAM core" evidence="7">
    <location>
        <begin position="67"/>
        <end position="289"/>
    </location>
</feature>
<evidence type="ECO:0000313" key="8">
    <source>
        <dbReference type="EMBL" id="SCY70660.1"/>
    </source>
</evidence>
<dbReference type="InterPro" id="IPR016431">
    <property type="entry name" value="Pyrv-formate_lyase-activ_prd"/>
</dbReference>
<dbReference type="Proteomes" id="UP000198870">
    <property type="component" value="Unassembled WGS sequence"/>
</dbReference>
<name>A0A1G5I4R0_9BACT</name>
<dbReference type="GO" id="GO:0016829">
    <property type="term" value="F:lyase activity"/>
    <property type="evidence" value="ECO:0007669"/>
    <property type="project" value="UniProtKB-KW"/>
</dbReference>
<dbReference type="NCBIfam" id="TIGR04337">
    <property type="entry name" value="AmmeMemoSam_rS"/>
    <property type="match status" value="1"/>
</dbReference>
<dbReference type="RefSeq" id="WP_092213279.1">
    <property type="nucleotide sequence ID" value="NZ_FMUX01000017.1"/>
</dbReference>
<keyword evidence="4 6" id="KW-0408">Iron</keyword>
<evidence type="ECO:0000256" key="3">
    <source>
        <dbReference type="ARBA" id="ARBA00022723"/>
    </source>
</evidence>
<dbReference type="STRING" id="419481.SAMN05216233_11786"/>
<dbReference type="InterPro" id="IPR006638">
    <property type="entry name" value="Elp3/MiaA/NifB-like_rSAM"/>
</dbReference>
<dbReference type="OrthoDB" id="9778883at2"/>
<dbReference type="PROSITE" id="PS51918">
    <property type="entry name" value="RADICAL_SAM"/>
    <property type="match status" value="1"/>
</dbReference>
<dbReference type="SFLD" id="SFLDS00029">
    <property type="entry name" value="Radical_SAM"/>
    <property type="match status" value="1"/>
</dbReference>
<keyword evidence="8" id="KW-0456">Lyase</keyword>
<gene>
    <name evidence="8" type="ORF">SAMN05216233_11786</name>
</gene>
<dbReference type="SFLD" id="SFLDG01101">
    <property type="entry name" value="Uncharacterised_Radical_SAM_Su"/>
    <property type="match status" value="1"/>
</dbReference>
<dbReference type="PANTHER" id="PTHR30352:SF5">
    <property type="entry name" value="PYRUVATE FORMATE-LYASE 1-ACTIVATING ENZYME"/>
    <property type="match status" value="1"/>
</dbReference>
<dbReference type="Gene3D" id="3.20.20.70">
    <property type="entry name" value="Aldolase class I"/>
    <property type="match status" value="1"/>
</dbReference>
<protein>
    <submittedName>
        <fullName evidence="8">Pyruvate formate lyase activating enzyme</fullName>
    </submittedName>
</protein>
<dbReference type="InterPro" id="IPR058240">
    <property type="entry name" value="rSAM_sf"/>
</dbReference>
<feature type="binding site" evidence="6">
    <location>
        <position position="89"/>
    </location>
    <ligand>
        <name>[4Fe-4S] cluster</name>
        <dbReference type="ChEBI" id="CHEBI:49883"/>
        <note>4Fe-4S-S-AdoMet</note>
    </ligand>
</feature>
<feature type="binding site" evidence="6">
    <location>
        <position position="82"/>
    </location>
    <ligand>
        <name>[4Fe-4S] cluster</name>
        <dbReference type="ChEBI" id="CHEBI:49883"/>
        <note>4Fe-4S-S-AdoMet</note>
    </ligand>
</feature>
<keyword evidence="8" id="KW-0670">Pyruvate</keyword>
<evidence type="ECO:0000313" key="9">
    <source>
        <dbReference type="Proteomes" id="UP000198870"/>
    </source>
</evidence>
<dbReference type="InterPro" id="IPR007197">
    <property type="entry name" value="rSAM"/>
</dbReference>
<proteinExistence type="predicted"/>
<dbReference type="GO" id="GO:0051539">
    <property type="term" value="F:4 iron, 4 sulfur cluster binding"/>
    <property type="evidence" value="ECO:0007669"/>
    <property type="project" value="UniProtKB-KW"/>
</dbReference>
<evidence type="ECO:0000259" key="7">
    <source>
        <dbReference type="PROSITE" id="PS51918"/>
    </source>
</evidence>
<dbReference type="InterPro" id="IPR027596">
    <property type="entry name" value="AmmeMemoSam_rS"/>
</dbReference>
<evidence type="ECO:0000256" key="4">
    <source>
        <dbReference type="ARBA" id="ARBA00023004"/>
    </source>
</evidence>
<dbReference type="AlphaFoldDB" id="A0A1G5I4R0"/>
<dbReference type="Pfam" id="PF04055">
    <property type="entry name" value="Radical_SAM"/>
    <property type="match status" value="1"/>
</dbReference>
<evidence type="ECO:0000256" key="2">
    <source>
        <dbReference type="ARBA" id="ARBA00022691"/>
    </source>
</evidence>
<dbReference type="GO" id="GO:0046872">
    <property type="term" value="F:metal ion binding"/>
    <property type="evidence" value="ECO:0007669"/>
    <property type="project" value="UniProtKB-KW"/>
</dbReference>
<dbReference type="SMART" id="SM00729">
    <property type="entry name" value="Elp3"/>
    <property type="match status" value="1"/>
</dbReference>
<dbReference type="CDD" id="cd01335">
    <property type="entry name" value="Radical_SAM"/>
    <property type="match status" value="1"/>
</dbReference>
<dbReference type="SUPFAM" id="SSF102114">
    <property type="entry name" value="Radical SAM enzymes"/>
    <property type="match status" value="1"/>
</dbReference>
<keyword evidence="3 6" id="KW-0479">Metal-binding</keyword>
<keyword evidence="1" id="KW-0004">4Fe-4S</keyword>
<comment type="cofactor">
    <cofactor evidence="6">
        <name>[4Fe-4S] cluster</name>
        <dbReference type="ChEBI" id="CHEBI:49883"/>
    </cofactor>
    <text evidence="6">Binds 1 [4Fe-4S] cluster. The cluster is coordinated with 3 cysteines and an exchangeable S-adenosyl-L-methionine.</text>
</comment>
<evidence type="ECO:0000256" key="1">
    <source>
        <dbReference type="ARBA" id="ARBA00022485"/>
    </source>
</evidence>
<dbReference type="EMBL" id="FMUX01000017">
    <property type="protein sequence ID" value="SCY70660.1"/>
    <property type="molecule type" value="Genomic_DNA"/>
</dbReference>
<keyword evidence="2 6" id="KW-0949">S-adenosyl-L-methionine</keyword>
<organism evidence="8 9">
    <name type="scientific">Desulfoluna spongiiphila</name>
    <dbReference type="NCBI Taxonomy" id="419481"/>
    <lineage>
        <taxon>Bacteria</taxon>
        <taxon>Pseudomonadati</taxon>
        <taxon>Thermodesulfobacteriota</taxon>
        <taxon>Desulfobacteria</taxon>
        <taxon>Desulfobacterales</taxon>
        <taxon>Desulfolunaceae</taxon>
        <taxon>Desulfoluna</taxon>
    </lineage>
</organism>
<accession>A0A1G5I4R0</accession>
<keyword evidence="5 6" id="KW-0411">Iron-sulfur</keyword>
<reference evidence="8 9" key="1">
    <citation type="submission" date="2016-10" db="EMBL/GenBank/DDBJ databases">
        <authorList>
            <person name="de Groot N.N."/>
        </authorList>
    </citation>
    <scope>NUCLEOTIDE SEQUENCE [LARGE SCALE GENOMIC DNA]</scope>
    <source>
        <strain evidence="8 9">AA1</strain>
    </source>
</reference>
<dbReference type="InterPro" id="IPR034457">
    <property type="entry name" value="Organic_radical-activating"/>
</dbReference>
<dbReference type="PIRSF" id="PIRSF004869">
    <property type="entry name" value="PflX_prd"/>
    <property type="match status" value="1"/>
</dbReference>
<keyword evidence="9" id="KW-1185">Reference proteome</keyword>
<evidence type="ECO:0000256" key="6">
    <source>
        <dbReference type="PIRSR" id="PIRSR004869-50"/>
    </source>
</evidence>
<evidence type="ECO:0000256" key="5">
    <source>
        <dbReference type="ARBA" id="ARBA00023014"/>
    </source>
</evidence>
<feature type="binding site" evidence="6">
    <location>
        <position position="86"/>
    </location>
    <ligand>
        <name>[4Fe-4S] cluster</name>
        <dbReference type="ChEBI" id="CHEBI:49883"/>
        <note>4Fe-4S-S-AdoMet</note>
    </ligand>
</feature>
<sequence length="342" mass="37400">MVEALLYERLEKNAVRCNLCSHRCTIKEGQRGRCSVRENRGGTLTSLVYGRLVATASDPVEKKPIWHLAPGSLSYSVASVGCNFSCSFCQNAEISQLAPDENGQTGLATTPEETVAEALAAGARSIAFTYTEPTVAFEFVLDTARLAREKGLFTILVTNGYLTFEAIDLLSPYLTSANVDLKAFTEGFYTRHCRASLEPVKDAILYLKQKGVALEITTLLIPGLNDGAGEIKEIARFIAGGPGVDTPWHLSRFYPTYRMTDHPPTPMETILMARDIGIEAGLRYVYTGNLPHNTGENTFCYGCGKAVIQRSGYRLMAVDIKDNRCSFCGTYIDGIDIDGQTS</sequence>
<dbReference type="InterPro" id="IPR013785">
    <property type="entry name" value="Aldolase_TIM"/>
</dbReference>
<dbReference type="PANTHER" id="PTHR30352">
    <property type="entry name" value="PYRUVATE FORMATE-LYASE-ACTIVATING ENZYME"/>
    <property type="match status" value="1"/>
</dbReference>